<dbReference type="GO" id="GO:0005576">
    <property type="term" value="C:extracellular region"/>
    <property type="evidence" value="ECO:0007669"/>
    <property type="project" value="UniProtKB-SubCell"/>
</dbReference>
<dbReference type="Gene3D" id="3.10.50.10">
    <property type="match status" value="1"/>
</dbReference>
<evidence type="ECO:0000256" key="4">
    <source>
        <dbReference type="ARBA" id="ARBA00022525"/>
    </source>
</evidence>
<feature type="domain" description="GH18" evidence="8">
    <location>
        <begin position="1"/>
        <end position="196"/>
    </location>
</feature>
<dbReference type="PROSITE" id="PS51910">
    <property type="entry name" value="GH18_2"/>
    <property type="match status" value="1"/>
</dbReference>
<dbReference type="GO" id="GO:0070492">
    <property type="term" value="F:oligosaccharide binding"/>
    <property type="evidence" value="ECO:0007669"/>
    <property type="project" value="TreeGrafter"/>
</dbReference>
<dbReference type="GO" id="GO:0005975">
    <property type="term" value="P:carbohydrate metabolic process"/>
    <property type="evidence" value="ECO:0007669"/>
    <property type="project" value="InterPro"/>
</dbReference>
<proteinExistence type="inferred from homology"/>
<evidence type="ECO:0000313" key="9">
    <source>
        <dbReference type="EMBL" id="RZB49720.1"/>
    </source>
</evidence>
<evidence type="ECO:0000256" key="2">
    <source>
        <dbReference type="ARBA" id="ARBA00004613"/>
    </source>
</evidence>
<protein>
    <recommendedName>
        <fullName evidence="7">Chitinase domain-containing protein 1</fullName>
    </recommendedName>
</protein>
<dbReference type="FunFam" id="3.10.50.10:FF:000002">
    <property type="entry name" value="Chitinase domain-containing protein 1"/>
    <property type="match status" value="1"/>
</dbReference>
<evidence type="ECO:0000256" key="7">
    <source>
        <dbReference type="ARBA" id="ARBA00040976"/>
    </source>
</evidence>
<dbReference type="InterPro" id="IPR029070">
    <property type="entry name" value="Chitinase_insertion_sf"/>
</dbReference>
<organism evidence="9 10">
    <name type="scientific">Glycine soja</name>
    <name type="common">Wild soybean</name>
    <dbReference type="NCBI Taxonomy" id="3848"/>
    <lineage>
        <taxon>Eukaryota</taxon>
        <taxon>Viridiplantae</taxon>
        <taxon>Streptophyta</taxon>
        <taxon>Embryophyta</taxon>
        <taxon>Tracheophyta</taxon>
        <taxon>Spermatophyta</taxon>
        <taxon>Magnoliopsida</taxon>
        <taxon>eudicotyledons</taxon>
        <taxon>Gunneridae</taxon>
        <taxon>Pentapetalae</taxon>
        <taxon>rosids</taxon>
        <taxon>fabids</taxon>
        <taxon>Fabales</taxon>
        <taxon>Fabaceae</taxon>
        <taxon>Papilionoideae</taxon>
        <taxon>50 kb inversion clade</taxon>
        <taxon>NPAAA clade</taxon>
        <taxon>indigoferoid/millettioid clade</taxon>
        <taxon>Phaseoleae</taxon>
        <taxon>Glycine</taxon>
        <taxon>Glycine subgen. Soja</taxon>
    </lineage>
</organism>
<comment type="caution">
    <text evidence="9">The sequence shown here is derived from an EMBL/GenBank/DDBJ whole genome shotgun (WGS) entry which is preliminary data.</text>
</comment>
<dbReference type="EMBL" id="QZWG01000019">
    <property type="protein sequence ID" value="RZB49720.1"/>
    <property type="molecule type" value="Genomic_DNA"/>
</dbReference>
<dbReference type="GO" id="GO:0005764">
    <property type="term" value="C:lysosome"/>
    <property type="evidence" value="ECO:0007669"/>
    <property type="project" value="UniProtKB-SubCell"/>
</dbReference>
<comment type="similarity">
    <text evidence="3">Belongs to the glycosyl hydrolase 18 family.</text>
</comment>
<dbReference type="PANTHER" id="PTHR46066">
    <property type="entry name" value="CHITINASE DOMAIN-CONTAINING PROTEIN 1 FAMILY MEMBER"/>
    <property type="match status" value="1"/>
</dbReference>
<name>A0A445FLJ7_GLYSO</name>
<gene>
    <name evidence="9" type="ORF">D0Y65_052572</name>
</gene>
<comment type="subcellular location">
    <subcellularLocation>
        <location evidence="1">Lysosome</location>
    </subcellularLocation>
    <subcellularLocation>
        <location evidence="2">Secreted</location>
    </subcellularLocation>
</comment>
<dbReference type="InterPro" id="IPR001223">
    <property type="entry name" value="Glyco_hydro18_cat"/>
</dbReference>
<dbReference type="GO" id="GO:0012505">
    <property type="term" value="C:endomembrane system"/>
    <property type="evidence" value="ECO:0007669"/>
    <property type="project" value="TreeGrafter"/>
</dbReference>
<evidence type="ECO:0000256" key="1">
    <source>
        <dbReference type="ARBA" id="ARBA00004371"/>
    </source>
</evidence>
<sequence>MSLVRRPNVRLHEARGARGSHISSHRWRRPSPPLWPPILFACHSPNPPLRKFFSLMTYDFSNPHNPGPNAPMKWIQIVLQLLLGTSANRTQSLAPKILLGIDFYGNDFSLSRDAGGGAIIGRDYLALLEKHRPELQWDKNSGEHFFFYTDNKDIRHAVFYPSSKSISLRSEEARSRGCGISIWEIGQGLDYFFYLL</sequence>
<dbReference type="InterPro" id="IPR017853">
    <property type="entry name" value="GH"/>
</dbReference>
<dbReference type="PANTHER" id="PTHR46066:SF2">
    <property type="entry name" value="CHITINASE DOMAIN-CONTAINING PROTEIN 1"/>
    <property type="match status" value="1"/>
</dbReference>
<keyword evidence="10" id="KW-1185">Reference proteome</keyword>
<dbReference type="AlphaFoldDB" id="A0A445FLJ7"/>
<dbReference type="SUPFAM" id="SSF51445">
    <property type="entry name" value="(Trans)glycosidases"/>
    <property type="match status" value="1"/>
</dbReference>
<keyword evidence="4" id="KW-0964">Secreted</keyword>
<keyword evidence="6" id="KW-0458">Lysosome</keyword>
<evidence type="ECO:0000259" key="8">
    <source>
        <dbReference type="PROSITE" id="PS51910"/>
    </source>
</evidence>
<evidence type="ECO:0000256" key="6">
    <source>
        <dbReference type="ARBA" id="ARBA00023228"/>
    </source>
</evidence>
<dbReference type="Proteomes" id="UP000289340">
    <property type="component" value="Chromosome 19"/>
</dbReference>
<evidence type="ECO:0000256" key="5">
    <source>
        <dbReference type="ARBA" id="ARBA00022729"/>
    </source>
</evidence>
<dbReference type="Pfam" id="PF00704">
    <property type="entry name" value="Glyco_hydro_18"/>
    <property type="match status" value="1"/>
</dbReference>
<keyword evidence="5" id="KW-0732">Signal</keyword>
<reference evidence="9 10" key="1">
    <citation type="submission" date="2018-09" db="EMBL/GenBank/DDBJ databases">
        <title>A high-quality reference genome of wild soybean provides a powerful tool to mine soybean genomes.</title>
        <authorList>
            <person name="Xie M."/>
            <person name="Chung C.Y.L."/>
            <person name="Li M.-W."/>
            <person name="Wong F.-L."/>
            <person name="Chan T.-F."/>
            <person name="Lam H.-M."/>
        </authorList>
    </citation>
    <scope>NUCLEOTIDE SEQUENCE [LARGE SCALE GENOMIC DNA]</scope>
    <source>
        <strain evidence="10">cv. W05</strain>
        <tissue evidence="9">Hypocotyl of etiolated seedlings</tissue>
    </source>
</reference>
<evidence type="ECO:0000256" key="3">
    <source>
        <dbReference type="ARBA" id="ARBA00009336"/>
    </source>
</evidence>
<evidence type="ECO:0000313" key="10">
    <source>
        <dbReference type="Proteomes" id="UP000289340"/>
    </source>
</evidence>
<accession>A0A445FLJ7</accession>